<dbReference type="EMBL" id="JBHUMF010000017">
    <property type="protein sequence ID" value="MFD2680770.1"/>
    <property type="molecule type" value="Genomic_DNA"/>
</dbReference>
<feature type="transmembrane region" description="Helical" evidence="1">
    <location>
        <begin position="6"/>
        <end position="24"/>
    </location>
</feature>
<reference evidence="3" key="1">
    <citation type="journal article" date="2019" name="Int. J. Syst. Evol. Microbiol.">
        <title>The Global Catalogue of Microorganisms (GCM) 10K type strain sequencing project: providing services to taxonomists for standard genome sequencing and annotation.</title>
        <authorList>
            <consortium name="The Broad Institute Genomics Platform"/>
            <consortium name="The Broad Institute Genome Sequencing Center for Infectious Disease"/>
            <person name="Wu L."/>
            <person name="Ma J."/>
        </authorList>
    </citation>
    <scope>NUCLEOTIDE SEQUENCE [LARGE SCALE GENOMIC DNA]</scope>
    <source>
        <strain evidence="3">KCTC 3913</strain>
    </source>
</reference>
<keyword evidence="3" id="KW-1185">Reference proteome</keyword>
<evidence type="ECO:0000256" key="1">
    <source>
        <dbReference type="SAM" id="Phobius"/>
    </source>
</evidence>
<feature type="transmembrane region" description="Helical" evidence="1">
    <location>
        <begin position="36"/>
        <end position="57"/>
    </location>
</feature>
<accession>A0ABW5RR47</accession>
<keyword evidence="1" id="KW-0812">Transmembrane</keyword>
<name>A0ABW5RR47_9BACI</name>
<organism evidence="2 3">
    <name type="scientific">Bacillus seohaeanensis</name>
    <dbReference type="NCBI Taxonomy" id="284580"/>
    <lineage>
        <taxon>Bacteria</taxon>
        <taxon>Bacillati</taxon>
        <taxon>Bacillota</taxon>
        <taxon>Bacilli</taxon>
        <taxon>Bacillales</taxon>
        <taxon>Bacillaceae</taxon>
        <taxon>Bacillus</taxon>
    </lineage>
</organism>
<evidence type="ECO:0008006" key="4">
    <source>
        <dbReference type="Google" id="ProtNLM"/>
    </source>
</evidence>
<keyword evidence="1" id="KW-0472">Membrane</keyword>
<keyword evidence="1" id="KW-1133">Transmembrane helix</keyword>
<dbReference type="Proteomes" id="UP001597506">
    <property type="component" value="Unassembled WGS sequence"/>
</dbReference>
<evidence type="ECO:0000313" key="2">
    <source>
        <dbReference type="EMBL" id="MFD2680770.1"/>
    </source>
</evidence>
<gene>
    <name evidence="2" type="ORF">ACFSUL_08355</name>
</gene>
<dbReference type="RefSeq" id="WP_377934456.1">
    <property type="nucleotide sequence ID" value="NZ_JBHUMF010000017.1"/>
</dbReference>
<feature type="transmembrane region" description="Helical" evidence="1">
    <location>
        <begin position="69"/>
        <end position="91"/>
    </location>
</feature>
<evidence type="ECO:0000313" key="3">
    <source>
        <dbReference type="Proteomes" id="UP001597506"/>
    </source>
</evidence>
<proteinExistence type="predicted"/>
<comment type="caution">
    <text evidence="2">The sequence shown here is derived from an EMBL/GenBank/DDBJ whole genome shotgun (WGS) entry which is preliminary data.</text>
</comment>
<sequence>MTSTLSYIATIILALSVFYFGNFVATEGKDERGQQILGKASIWTYVLVTVGFVSTIIMEATADLSVEELIDVLTIMYGLLAFVHSLLIYSFKKQF</sequence>
<protein>
    <recommendedName>
        <fullName evidence="4">YtpI-like protein</fullName>
    </recommendedName>
</protein>